<feature type="region of interest" description="Disordered" evidence="1">
    <location>
        <begin position="1"/>
        <end position="20"/>
    </location>
</feature>
<proteinExistence type="predicted"/>
<organism evidence="2 3">
    <name type="scientific">Exidia glandulosa HHB12029</name>
    <dbReference type="NCBI Taxonomy" id="1314781"/>
    <lineage>
        <taxon>Eukaryota</taxon>
        <taxon>Fungi</taxon>
        <taxon>Dikarya</taxon>
        <taxon>Basidiomycota</taxon>
        <taxon>Agaricomycotina</taxon>
        <taxon>Agaricomycetes</taxon>
        <taxon>Auriculariales</taxon>
        <taxon>Exidiaceae</taxon>
        <taxon>Exidia</taxon>
    </lineage>
</organism>
<dbReference type="InParanoid" id="A0A165DSI3"/>
<keyword evidence="3" id="KW-1185">Reference proteome</keyword>
<sequence>MASNATAQPPAPSPSPFSPRGQAEIIAFCMSEMESKIDFPVDVLDSTDRATAKLGTRAFEALFHVRVLRRFYANTFDGAHVQLTDETRAYDAKLARWETDLATIFEMAKNYDDLKYRYDTLEAQHLLVSSDLLMMRAQRNGLGHPNGEAGDVIG</sequence>
<evidence type="ECO:0000313" key="3">
    <source>
        <dbReference type="Proteomes" id="UP000077266"/>
    </source>
</evidence>
<accession>A0A165DSI3</accession>
<gene>
    <name evidence="2" type="ORF">EXIGLDRAFT_775752</name>
</gene>
<name>A0A165DSI3_EXIGL</name>
<dbReference type="AlphaFoldDB" id="A0A165DSI3"/>
<evidence type="ECO:0000256" key="1">
    <source>
        <dbReference type="SAM" id="MobiDB-lite"/>
    </source>
</evidence>
<dbReference type="Proteomes" id="UP000077266">
    <property type="component" value="Unassembled WGS sequence"/>
</dbReference>
<protein>
    <submittedName>
        <fullName evidence="2">Uncharacterized protein</fullName>
    </submittedName>
</protein>
<dbReference type="EMBL" id="KV426194">
    <property type="protein sequence ID" value="KZV85261.1"/>
    <property type="molecule type" value="Genomic_DNA"/>
</dbReference>
<evidence type="ECO:0000313" key="2">
    <source>
        <dbReference type="EMBL" id="KZV85261.1"/>
    </source>
</evidence>
<reference evidence="2 3" key="1">
    <citation type="journal article" date="2016" name="Mol. Biol. Evol.">
        <title>Comparative Genomics of Early-Diverging Mushroom-Forming Fungi Provides Insights into the Origins of Lignocellulose Decay Capabilities.</title>
        <authorList>
            <person name="Nagy L.G."/>
            <person name="Riley R."/>
            <person name="Tritt A."/>
            <person name="Adam C."/>
            <person name="Daum C."/>
            <person name="Floudas D."/>
            <person name="Sun H."/>
            <person name="Yadav J.S."/>
            <person name="Pangilinan J."/>
            <person name="Larsson K.H."/>
            <person name="Matsuura K."/>
            <person name="Barry K."/>
            <person name="Labutti K."/>
            <person name="Kuo R."/>
            <person name="Ohm R.A."/>
            <person name="Bhattacharya S.S."/>
            <person name="Shirouzu T."/>
            <person name="Yoshinaga Y."/>
            <person name="Martin F.M."/>
            <person name="Grigoriev I.V."/>
            <person name="Hibbett D.S."/>
        </authorList>
    </citation>
    <scope>NUCLEOTIDE SEQUENCE [LARGE SCALE GENOMIC DNA]</scope>
    <source>
        <strain evidence="2 3">HHB12029</strain>
    </source>
</reference>